<name>E0XXC2_9DELT</name>
<evidence type="ECO:0000313" key="5">
    <source>
        <dbReference type="EMBL" id="ADI19063.1"/>
    </source>
</evidence>
<dbReference type="InterPro" id="IPR045864">
    <property type="entry name" value="aa-tRNA-synth_II/BPL/LPL"/>
</dbReference>
<dbReference type="Gene3D" id="3.30.930.10">
    <property type="entry name" value="Bira Bifunctional Protein, Domain 2"/>
    <property type="match status" value="1"/>
</dbReference>
<dbReference type="InterPro" id="IPR006195">
    <property type="entry name" value="aa-tRNA-synth_II"/>
</dbReference>
<feature type="domain" description="Aminoacyl-transfer RNA synthetases class-II family profile" evidence="4">
    <location>
        <begin position="10"/>
        <end position="259"/>
    </location>
</feature>
<dbReference type="PANTHER" id="PTHR42918">
    <property type="entry name" value="LYSYL-TRNA SYNTHETASE"/>
    <property type="match status" value="1"/>
</dbReference>
<proteinExistence type="predicted"/>
<dbReference type="SUPFAM" id="SSF55681">
    <property type="entry name" value="Class II aaRS and biotin synthetases"/>
    <property type="match status" value="1"/>
</dbReference>
<dbReference type="InterPro" id="IPR018149">
    <property type="entry name" value="Lys-tRNA-synth_II_C"/>
</dbReference>
<keyword evidence="2" id="KW-0547">Nucleotide-binding</keyword>
<dbReference type="GO" id="GO:0005524">
    <property type="term" value="F:ATP binding"/>
    <property type="evidence" value="ECO:0007669"/>
    <property type="project" value="UniProtKB-KW"/>
</dbReference>
<dbReference type="PROSITE" id="PS50862">
    <property type="entry name" value="AA_TRNA_LIGASE_II"/>
    <property type="match status" value="1"/>
</dbReference>
<dbReference type="PANTHER" id="PTHR42918:SF6">
    <property type="entry name" value="ELONGATION FACTOR P--(R)-BETA-LYSINE LIGASE"/>
    <property type="match status" value="1"/>
</dbReference>
<dbReference type="Pfam" id="PF00152">
    <property type="entry name" value="tRNA-synt_2"/>
    <property type="match status" value="1"/>
</dbReference>
<evidence type="ECO:0000256" key="3">
    <source>
        <dbReference type="ARBA" id="ARBA00022840"/>
    </source>
</evidence>
<dbReference type="EMBL" id="GU474908">
    <property type="protein sequence ID" value="ADI19063.1"/>
    <property type="molecule type" value="Genomic_DNA"/>
</dbReference>
<organism evidence="5">
    <name type="scientific">uncultured delta proteobacterium HF0070_07E19</name>
    <dbReference type="NCBI Taxonomy" id="710823"/>
    <lineage>
        <taxon>Bacteria</taxon>
        <taxon>Deltaproteobacteria</taxon>
        <taxon>environmental samples</taxon>
    </lineage>
</organism>
<keyword evidence="3" id="KW-0067">ATP-binding</keyword>
<evidence type="ECO:0000259" key="4">
    <source>
        <dbReference type="PROSITE" id="PS50862"/>
    </source>
</evidence>
<accession>E0XXC2</accession>
<dbReference type="PRINTS" id="PR00982">
    <property type="entry name" value="TRNASYNTHLYS"/>
</dbReference>
<keyword evidence="1" id="KW-0436">Ligase</keyword>
<keyword evidence="5" id="KW-0030">Aminoacyl-tRNA synthetase</keyword>
<sequence>MKRMLVGGFEKIYQINACYRGKEVGYWHNPEFTMLEWYRVGENWQRLCQDLQELTRYLPRSWIDSKQHKMLEGDWKLTTVNDLLQEFWQFEIRPNDQAGDLLEKLYKNGHKNWINQHRINEESFLLIFGRIWDELEKTLGWERPCLVTDWPPQLASLAQHNPNGFAERVECYVQGMEIANGFGELTDPNEQRKRFEIELIHRNQVGKLDVALDHQFLDSLKEGMPPSCGMALGIERLLIWLLDVPSIANVMAFGESEIF</sequence>
<dbReference type="GO" id="GO:0005829">
    <property type="term" value="C:cytosol"/>
    <property type="evidence" value="ECO:0007669"/>
    <property type="project" value="TreeGrafter"/>
</dbReference>
<dbReference type="GO" id="GO:0006430">
    <property type="term" value="P:lysyl-tRNA aminoacylation"/>
    <property type="evidence" value="ECO:0007669"/>
    <property type="project" value="InterPro"/>
</dbReference>
<evidence type="ECO:0000256" key="2">
    <source>
        <dbReference type="ARBA" id="ARBA00022741"/>
    </source>
</evidence>
<dbReference type="GO" id="GO:0004824">
    <property type="term" value="F:lysine-tRNA ligase activity"/>
    <property type="evidence" value="ECO:0007669"/>
    <property type="project" value="InterPro"/>
</dbReference>
<reference evidence="5" key="1">
    <citation type="journal article" date="2011" name="Environ. Microbiol.">
        <title>Time-series analyses of Monterey Bay coastal microbial picoplankton using a 'genome proxy' microarray.</title>
        <authorList>
            <person name="Rich V.I."/>
            <person name="Pham V.D."/>
            <person name="Eppley J."/>
            <person name="Shi Y."/>
            <person name="DeLong E.F."/>
        </authorList>
    </citation>
    <scope>NUCLEOTIDE SEQUENCE</scope>
</reference>
<dbReference type="GO" id="GO:0000049">
    <property type="term" value="F:tRNA binding"/>
    <property type="evidence" value="ECO:0007669"/>
    <property type="project" value="TreeGrafter"/>
</dbReference>
<protein>
    <submittedName>
        <fullName evidence="5">Truncated, possibly inactive, lysyl-tRNA synthetase (Class II)</fullName>
    </submittedName>
</protein>
<dbReference type="InterPro" id="IPR004364">
    <property type="entry name" value="Aa-tRNA-synt_II"/>
</dbReference>
<evidence type="ECO:0000256" key="1">
    <source>
        <dbReference type="ARBA" id="ARBA00022598"/>
    </source>
</evidence>
<dbReference type="AlphaFoldDB" id="E0XXC2"/>